<dbReference type="Proteomes" id="UP001568894">
    <property type="component" value="Unassembled WGS sequence"/>
</dbReference>
<dbReference type="PROSITE" id="PS50283">
    <property type="entry name" value="NA_SOLUT_SYMP_3"/>
    <property type="match status" value="1"/>
</dbReference>
<evidence type="ECO:0000313" key="11">
    <source>
        <dbReference type="Proteomes" id="UP001568894"/>
    </source>
</evidence>
<evidence type="ECO:0000256" key="1">
    <source>
        <dbReference type="ARBA" id="ARBA00004141"/>
    </source>
</evidence>
<sequence>MDLQTWTYIIVGITFALYIGIAIWSRAGSTKEFYVAGGEISPLANGMATAADWMSAASFISMAGIISFDGYDGAVYLMGWTGGYVLLALLLAPYLRKFGKFTVPDFIGERYYSNSARTVAIVCALVVSFTYVAGQMRGVGLVFSKFLEVDINTGVIIGMVIVLFYATLGGMKGITYTQVAQYCVLIFAFMVPAIFISIQMTGNPIPQLGMGGKITGSDTYLLDKLNSLSTELGFATYTNGTKSMIDVFAITLALMVGTAGLPHVIVRFFTVKRVKDARKSAGYALVLIAILYTTAPAIAVFAKTNLIETVNGKEYASMPAWFTKWETTGLLTFEDKNGDGKIQYYNDKSSDVAFIAAQESKGNKGSELTIDKDIMVLANPEIANLPNWVIALVAAGALAAALSTAAGLLLVISASVSHDIIKKMINPNISEKGELWAARAAAAVAVIIAGYFGINPPGFVAAVVALAFGLAAASLFPAIILGIFDKKMNKEGAIAGMVTGLLLMLFYMLKFKFGLFDGGKDAVAELKSAWWFGISPEGFGTVAMVVNFVVAFIVKSFTAAPPLHVQEIVENIRIPSGAGEATH</sequence>
<comment type="subcellular location">
    <subcellularLocation>
        <location evidence="1">Membrane</location>
        <topology evidence="1">Multi-pass membrane protein</topology>
    </subcellularLocation>
</comment>
<dbReference type="InterPro" id="IPR018212">
    <property type="entry name" value="Na/solute_symporter_CS"/>
</dbReference>
<organism evidence="10 11">
    <name type="scientific">Flavobacterium frigidarium</name>
    <dbReference type="NCBI Taxonomy" id="99286"/>
    <lineage>
        <taxon>Bacteria</taxon>
        <taxon>Pseudomonadati</taxon>
        <taxon>Bacteroidota</taxon>
        <taxon>Flavobacteriia</taxon>
        <taxon>Flavobacteriales</taxon>
        <taxon>Flavobacteriaceae</taxon>
        <taxon>Flavobacterium</taxon>
    </lineage>
</organism>
<evidence type="ECO:0000256" key="4">
    <source>
        <dbReference type="ARBA" id="ARBA00022475"/>
    </source>
</evidence>
<accession>A0ABV4KJ09</accession>
<feature type="transmembrane region" description="Helical" evidence="9">
    <location>
        <begin position="491"/>
        <end position="509"/>
    </location>
</feature>
<keyword evidence="6 9" id="KW-1133">Transmembrane helix</keyword>
<dbReference type="PANTHER" id="PTHR48086:SF5">
    <property type="entry name" value="NA(+):SOLUTE SYMPORTER (SSF FAMILY)"/>
    <property type="match status" value="1"/>
</dbReference>
<feature type="transmembrane region" description="Helical" evidence="9">
    <location>
        <begin position="435"/>
        <end position="454"/>
    </location>
</feature>
<dbReference type="InterPro" id="IPR001734">
    <property type="entry name" value="Na/solute_symporter"/>
</dbReference>
<feature type="transmembrane region" description="Helical" evidence="9">
    <location>
        <begin position="388"/>
        <end position="414"/>
    </location>
</feature>
<evidence type="ECO:0000313" key="10">
    <source>
        <dbReference type="EMBL" id="MEZ7516453.1"/>
    </source>
</evidence>
<dbReference type="RefSeq" id="WP_026708254.1">
    <property type="nucleotide sequence ID" value="NZ_JASMRN010000013.1"/>
</dbReference>
<evidence type="ECO:0000256" key="5">
    <source>
        <dbReference type="ARBA" id="ARBA00022692"/>
    </source>
</evidence>
<dbReference type="InterPro" id="IPR050277">
    <property type="entry name" value="Sodium:Solute_Symporter"/>
</dbReference>
<keyword evidence="3" id="KW-0813">Transport</keyword>
<evidence type="ECO:0000256" key="2">
    <source>
        <dbReference type="ARBA" id="ARBA00006434"/>
    </source>
</evidence>
<evidence type="ECO:0000256" key="7">
    <source>
        <dbReference type="ARBA" id="ARBA00023136"/>
    </source>
</evidence>
<keyword evidence="5 9" id="KW-0812">Transmembrane</keyword>
<dbReference type="Pfam" id="PF00474">
    <property type="entry name" value="SSF"/>
    <property type="match status" value="2"/>
</dbReference>
<evidence type="ECO:0000256" key="6">
    <source>
        <dbReference type="ARBA" id="ARBA00022989"/>
    </source>
</evidence>
<dbReference type="EMBL" id="JASMRN010000013">
    <property type="protein sequence ID" value="MEZ7516453.1"/>
    <property type="molecule type" value="Genomic_DNA"/>
</dbReference>
<dbReference type="NCBIfam" id="TIGR03648">
    <property type="entry name" value="Na_symport_lg"/>
    <property type="match status" value="1"/>
</dbReference>
<keyword evidence="11" id="KW-1185">Reference proteome</keyword>
<feature type="transmembrane region" description="Helical" evidence="9">
    <location>
        <begin position="460"/>
        <end position="484"/>
    </location>
</feature>
<feature type="transmembrane region" description="Helical" evidence="9">
    <location>
        <begin position="529"/>
        <end position="554"/>
    </location>
</feature>
<feature type="transmembrane region" description="Helical" evidence="9">
    <location>
        <begin position="6"/>
        <end position="25"/>
    </location>
</feature>
<protein>
    <submittedName>
        <fullName evidence="10">Cation acetate symporter</fullName>
    </submittedName>
</protein>
<evidence type="ECO:0000256" key="8">
    <source>
        <dbReference type="RuleBase" id="RU362091"/>
    </source>
</evidence>
<gene>
    <name evidence="10" type="ORF">QO192_14315</name>
</gene>
<evidence type="ECO:0000256" key="9">
    <source>
        <dbReference type="SAM" id="Phobius"/>
    </source>
</evidence>
<dbReference type="Gene3D" id="1.20.1730.10">
    <property type="entry name" value="Sodium/glucose cotransporter"/>
    <property type="match status" value="1"/>
</dbReference>
<keyword evidence="7 9" id="KW-0472">Membrane</keyword>
<dbReference type="PROSITE" id="PS00457">
    <property type="entry name" value="NA_SOLUT_SYMP_2"/>
    <property type="match status" value="1"/>
</dbReference>
<dbReference type="InterPro" id="IPR019899">
    <property type="entry name" value="Na/solute_symporter_VC_2705"/>
</dbReference>
<proteinExistence type="inferred from homology"/>
<feature type="transmembrane region" description="Helical" evidence="9">
    <location>
        <begin position="116"/>
        <end position="134"/>
    </location>
</feature>
<dbReference type="InterPro" id="IPR038377">
    <property type="entry name" value="Na/Glc_symporter_sf"/>
</dbReference>
<feature type="transmembrane region" description="Helical" evidence="9">
    <location>
        <begin position="74"/>
        <end position="95"/>
    </location>
</feature>
<evidence type="ECO:0000256" key="3">
    <source>
        <dbReference type="ARBA" id="ARBA00022448"/>
    </source>
</evidence>
<keyword evidence="4" id="KW-1003">Cell membrane</keyword>
<feature type="transmembrane region" description="Helical" evidence="9">
    <location>
        <begin position="146"/>
        <end position="167"/>
    </location>
</feature>
<dbReference type="PANTHER" id="PTHR48086">
    <property type="entry name" value="SODIUM/PROLINE SYMPORTER-RELATED"/>
    <property type="match status" value="1"/>
</dbReference>
<feature type="transmembrane region" description="Helical" evidence="9">
    <location>
        <begin position="179"/>
        <end position="200"/>
    </location>
</feature>
<reference evidence="10 11" key="1">
    <citation type="submission" date="2023-05" db="EMBL/GenBank/DDBJ databases">
        <title>Adaptations of aquatic viruses from atmosphere-close ecosystems of the Central Arctic Ocean.</title>
        <authorList>
            <person name="Rahlff J."/>
            <person name="Holmfeldt K."/>
        </authorList>
    </citation>
    <scope>NUCLEOTIDE SEQUENCE [LARGE SCALE GENOMIC DNA]</scope>
    <source>
        <strain evidence="10 11">Arc14</strain>
    </source>
</reference>
<feature type="transmembrane region" description="Helical" evidence="9">
    <location>
        <begin position="247"/>
        <end position="269"/>
    </location>
</feature>
<name>A0ABV4KJ09_9FLAO</name>
<feature type="transmembrane region" description="Helical" evidence="9">
    <location>
        <begin position="281"/>
        <end position="302"/>
    </location>
</feature>
<comment type="similarity">
    <text evidence="2 8">Belongs to the sodium:solute symporter (SSF) (TC 2.A.21) family.</text>
</comment>
<comment type="caution">
    <text evidence="10">The sequence shown here is derived from an EMBL/GenBank/DDBJ whole genome shotgun (WGS) entry which is preliminary data.</text>
</comment>
<dbReference type="CDD" id="cd11480">
    <property type="entry name" value="SLC5sbd_u4"/>
    <property type="match status" value="1"/>
</dbReference>